<dbReference type="Proteomes" id="UP000663828">
    <property type="component" value="Unassembled WGS sequence"/>
</dbReference>
<dbReference type="Proteomes" id="UP000663852">
    <property type="component" value="Unassembled WGS sequence"/>
</dbReference>
<feature type="region of interest" description="Disordered" evidence="1">
    <location>
        <begin position="142"/>
        <end position="161"/>
    </location>
</feature>
<feature type="compositionally biased region" description="Low complexity" evidence="1">
    <location>
        <begin position="174"/>
        <end position="183"/>
    </location>
</feature>
<organism evidence="3 4">
    <name type="scientific">Adineta ricciae</name>
    <name type="common">Rotifer</name>
    <dbReference type="NCBI Taxonomy" id="249248"/>
    <lineage>
        <taxon>Eukaryota</taxon>
        <taxon>Metazoa</taxon>
        <taxon>Spiralia</taxon>
        <taxon>Gnathifera</taxon>
        <taxon>Rotifera</taxon>
        <taxon>Eurotatoria</taxon>
        <taxon>Bdelloidea</taxon>
        <taxon>Adinetida</taxon>
        <taxon>Adinetidae</taxon>
        <taxon>Adineta</taxon>
    </lineage>
</organism>
<feature type="region of interest" description="Disordered" evidence="1">
    <location>
        <begin position="1"/>
        <end position="31"/>
    </location>
</feature>
<evidence type="ECO:0000313" key="4">
    <source>
        <dbReference type="Proteomes" id="UP000663828"/>
    </source>
</evidence>
<dbReference type="EMBL" id="CAJNOR010001290">
    <property type="protein sequence ID" value="CAF1114795.1"/>
    <property type="molecule type" value="Genomic_DNA"/>
</dbReference>
<comment type="caution">
    <text evidence="3">The sequence shown here is derived from an EMBL/GenBank/DDBJ whole genome shotgun (WGS) entry which is preliminary data.</text>
</comment>
<evidence type="ECO:0000313" key="2">
    <source>
        <dbReference type="EMBL" id="CAF0845897.1"/>
    </source>
</evidence>
<keyword evidence="4" id="KW-1185">Reference proteome</keyword>
<proteinExistence type="predicted"/>
<dbReference type="AlphaFoldDB" id="A0A814Q4T9"/>
<evidence type="ECO:0000313" key="3">
    <source>
        <dbReference type="EMBL" id="CAF1114795.1"/>
    </source>
</evidence>
<dbReference type="OrthoDB" id="10035745at2759"/>
<evidence type="ECO:0000256" key="1">
    <source>
        <dbReference type="SAM" id="MobiDB-lite"/>
    </source>
</evidence>
<reference evidence="3" key="1">
    <citation type="submission" date="2021-02" db="EMBL/GenBank/DDBJ databases">
        <authorList>
            <person name="Nowell W R."/>
        </authorList>
    </citation>
    <scope>NUCLEOTIDE SEQUENCE</scope>
</reference>
<gene>
    <name evidence="2" type="ORF">EDS130_LOCUS7067</name>
    <name evidence="3" type="ORF">XAT740_LOCUS19060</name>
</gene>
<feature type="region of interest" description="Disordered" evidence="1">
    <location>
        <begin position="339"/>
        <end position="377"/>
    </location>
</feature>
<name>A0A814Q4T9_ADIRI</name>
<feature type="region of interest" description="Disordered" evidence="1">
    <location>
        <begin position="172"/>
        <end position="196"/>
    </location>
</feature>
<accession>A0A814Q4T9</accession>
<sequence length="508" mass="56655">MAPVIVNPEIARESPSKTSTTPHHDHSSTRVPQYLPPFLSMHPVDDTQLLFRLYLDNTCDASNKTALSHKPVHLPSKSSNHSSFHQNLQNFLPTNESSPIHNANTVPLTMAQSEYHGLDPYLTRHIYPPLLYVNRNSPSVNRQYSRPMSLPSIPTPTVSKPKRTYSKKVCSVFSEQQPPEQSAPCPPAPSQPVYSNGLPSIIPSTVMVPSFQSDGHCPSKGVTGTEDFFPLTPSSSINSSTKSSPTIGNSDFSLLSIRQPSSSAQMDITESNLRLQQYFASQRCPSTPSPNINSFTGQKTSLVHELPSGIHTEHAKSQSTVLGSSNMFDPISSISTSVISKKGRKKRVKVAHTLNKQRENEKRKHRKSSMKEIRAKRELRRITNRNRLAILKFMMRKRKQGKQGRKPIPECLDTNMQSISTESSPVFTEKQSNLPEIIAPCLKISIDSSQNIESISLFYHRRRRPEIVKENTPTASTSIDNRLGLLLEAVEFIETLQENSKSATVSIK</sequence>
<feature type="compositionally biased region" description="Basic residues" evidence="1">
    <location>
        <begin position="341"/>
        <end position="350"/>
    </location>
</feature>
<protein>
    <submittedName>
        <fullName evidence="3">Uncharacterized protein</fullName>
    </submittedName>
</protein>
<dbReference type="EMBL" id="CAJNOJ010000021">
    <property type="protein sequence ID" value="CAF0845897.1"/>
    <property type="molecule type" value="Genomic_DNA"/>
</dbReference>